<dbReference type="AlphaFoldDB" id="A0A4D7DMX7"/>
<dbReference type="GO" id="GO:0004803">
    <property type="term" value="F:transposase activity"/>
    <property type="evidence" value="ECO:0007669"/>
    <property type="project" value="InterPro"/>
</dbReference>
<evidence type="ECO:0000313" key="4">
    <source>
        <dbReference type="EMBL" id="QYA07094.1"/>
    </source>
</evidence>
<sequence>MIQELTVVGIDISKARFDVCTYPTGKHWSTGSSSEQITALIKRIQALGPVVVGMEASGGYERKLADSLHKAGLKVYILPPSRVRNFATAMGQLAKTDKIDAAMIARYLATAGDRLVAYGGPDPARDRLGALLAHRRRLVAEKSGLMSQLDTIEEPLVRDMLETRLRIIAQDIAIMDKAMHALLKATPSLRKRHERMCQVTGVGPVLASALLADLPELGTVSSKVIAALLGVAPHARQSGNSNRKGKCSGGRKHLRDIAYMAALSAIKIRDPVLGTFYQRLRSKGKTFKIAIVATIRKLITILNAIAKTDPAFA</sequence>
<dbReference type="EMBL" id="CP039691">
    <property type="protein sequence ID" value="QCI97468.1"/>
    <property type="molecule type" value="Genomic_DNA"/>
</dbReference>
<dbReference type="Proteomes" id="UP000826513">
    <property type="component" value="Chromosome 1"/>
</dbReference>
<keyword evidence="6" id="KW-1185">Reference proteome</keyword>
<dbReference type="NCBIfam" id="NF033542">
    <property type="entry name" value="transpos_IS110"/>
    <property type="match status" value="1"/>
</dbReference>
<reference evidence="4 6" key="2">
    <citation type="submission" date="2021-03" db="EMBL/GenBank/DDBJ databases">
        <title>Rapid diversification of plasmids in a genus of pathogenic and nitrogen fixing bacteria.</title>
        <authorList>
            <person name="Weisberg A.J."/>
            <person name="Miller M."/>
            <person name="Ream W."/>
            <person name="Grunwald N.J."/>
            <person name="Chang J.H."/>
        </authorList>
    </citation>
    <scope>NUCLEOTIDE SEQUENCE [LARGE SCALE GENOMIC DNA]</scope>
    <source>
        <strain evidence="4 6">AF3.44</strain>
    </source>
</reference>
<dbReference type="Pfam" id="PF01548">
    <property type="entry name" value="DEDD_Tnp_IS110"/>
    <property type="match status" value="1"/>
</dbReference>
<dbReference type="PANTHER" id="PTHR33055:SF13">
    <property type="entry name" value="TRANSPOSASE"/>
    <property type="match status" value="1"/>
</dbReference>
<evidence type="ECO:0000259" key="1">
    <source>
        <dbReference type="Pfam" id="PF01548"/>
    </source>
</evidence>
<name>A0A4D7DMX7_9HYPH</name>
<gene>
    <name evidence="3" type="ORF">CFBP5473_05755</name>
    <name evidence="4" type="ORF">J5285_13925</name>
</gene>
<feature type="domain" description="Transposase IS116/IS110/IS902 C-terminal" evidence="2">
    <location>
        <begin position="195"/>
        <end position="278"/>
    </location>
</feature>
<accession>A0A4D7DMX7</accession>
<dbReference type="InterPro" id="IPR003346">
    <property type="entry name" value="Transposase_20"/>
</dbReference>
<dbReference type="PANTHER" id="PTHR33055">
    <property type="entry name" value="TRANSPOSASE FOR INSERTION SEQUENCE ELEMENT IS1111A"/>
    <property type="match status" value="1"/>
</dbReference>
<evidence type="ECO:0000259" key="2">
    <source>
        <dbReference type="Pfam" id="PF02371"/>
    </source>
</evidence>
<dbReference type="OrthoDB" id="8261795at2"/>
<dbReference type="InterPro" id="IPR047650">
    <property type="entry name" value="Transpos_IS110"/>
</dbReference>
<dbReference type="Pfam" id="PF02371">
    <property type="entry name" value="Transposase_20"/>
    <property type="match status" value="1"/>
</dbReference>
<dbReference type="RefSeq" id="WP_027674424.1">
    <property type="nucleotide sequence ID" value="NZ_CP039691.1"/>
</dbReference>
<organism evidence="3 5">
    <name type="scientific">Agrobacterium larrymoorei</name>
    <dbReference type="NCBI Taxonomy" id="160699"/>
    <lineage>
        <taxon>Bacteria</taxon>
        <taxon>Pseudomonadati</taxon>
        <taxon>Pseudomonadota</taxon>
        <taxon>Alphaproteobacteria</taxon>
        <taxon>Hyphomicrobiales</taxon>
        <taxon>Rhizobiaceae</taxon>
        <taxon>Rhizobium/Agrobacterium group</taxon>
        <taxon>Agrobacterium</taxon>
    </lineage>
</organism>
<reference evidence="3 5" key="1">
    <citation type="submission" date="2019-04" db="EMBL/GenBank/DDBJ databases">
        <title>Complete genome sequence of Agrobacterium larrymoorei CFBP5473.</title>
        <authorList>
            <person name="Haryono M."/>
            <person name="Chou L."/>
            <person name="Lin Y.-C."/>
            <person name="Lai E.-M."/>
            <person name="Kuo C.-H."/>
        </authorList>
    </citation>
    <scope>NUCLEOTIDE SEQUENCE [LARGE SCALE GENOMIC DNA]</scope>
    <source>
        <strain evidence="3 5">CFBP5473</strain>
    </source>
</reference>
<dbReference type="GO" id="GO:0006313">
    <property type="term" value="P:DNA transposition"/>
    <property type="evidence" value="ECO:0007669"/>
    <property type="project" value="InterPro"/>
</dbReference>
<dbReference type="InterPro" id="IPR002525">
    <property type="entry name" value="Transp_IS110-like_N"/>
</dbReference>
<dbReference type="GO" id="GO:0003677">
    <property type="term" value="F:DNA binding"/>
    <property type="evidence" value="ECO:0007669"/>
    <property type="project" value="InterPro"/>
</dbReference>
<dbReference type="Proteomes" id="UP000298545">
    <property type="component" value="Chromosome circular"/>
</dbReference>
<evidence type="ECO:0000313" key="3">
    <source>
        <dbReference type="EMBL" id="QCI97468.1"/>
    </source>
</evidence>
<protein>
    <submittedName>
        <fullName evidence="3">IS110 family transposase</fullName>
    </submittedName>
</protein>
<evidence type="ECO:0000313" key="6">
    <source>
        <dbReference type="Proteomes" id="UP000826513"/>
    </source>
</evidence>
<proteinExistence type="predicted"/>
<dbReference type="EMBL" id="CP072167">
    <property type="protein sequence ID" value="QYA07094.1"/>
    <property type="molecule type" value="Genomic_DNA"/>
</dbReference>
<dbReference type="KEGG" id="alf:CFBP5473_05755"/>
<feature type="domain" description="Transposase IS110-like N-terminal" evidence="1">
    <location>
        <begin position="8"/>
        <end position="150"/>
    </location>
</feature>
<evidence type="ECO:0000313" key="5">
    <source>
        <dbReference type="Proteomes" id="UP000298545"/>
    </source>
</evidence>